<evidence type="ECO:0000313" key="3">
    <source>
        <dbReference type="Proteomes" id="UP000076580"/>
    </source>
</evidence>
<sequence length="260" mass="29351">MSRKERVRFESRNGPSSDEYKLACVSPTEGHERVQGGKPADSAHLLGDRRSTTDSADGILSCEDQTGKAAAARTTPPPVRAGVLGILIQLVDALESKCPSRRGLLATVQWIGLTESDTLGRRAASISPLPHSLTRSAISSARAERSSKMCYFNMDRWSCGYWRWSHFRQQCNKEYRMGETCGLKLIYKTKSIPDVCKLCGDMAKKQRRYDKMYWNVKRWEGEGNRRATIERTNGEMLELQRQIKGMSDEHAYKLRNLGQG</sequence>
<feature type="region of interest" description="Disordered" evidence="1">
    <location>
        <begin position="1"/>
        <end position="57"/>
    </location>
</feature>
<evidence type="ECO:0000256" key="1">
    <source>
        <dbReference type="SAM" id="MobiDB-lite"/>
    </source>
</evidence>
<accession>A0A151GVJ7</accession>
<gene>
    <name evidence="2" type="ORF">DCS_02276</name>
</gene>
<organism evidence="2 3">
    <name type="scientific">Drechmeria coniospora</name>
    <name type="common">Nematophagous fungus</name>
    <name type="synonym">Meria coniospora</name>
    <dbReference type="NCBI Taxonomy" id="98403"/>
    <lineage>
        <taxon>Eukaryota</taxon>
        <taxon>Fungi</taxon>
        <taxon>Dikarya</taxon>
        <taxon>Ascomycota</taxon>
        <taxon>Pezizomycotina</taxon>
        <taxon>Sordariomycetes</taxon>
        <taxon>Hypocreomycetidae</taxon>
        <taxon>Hypocreales</taxon>
        <taxon>Ophiocordycipitaceae</taxon>
        <taxon>Drechmeria</taxon>
    </lineage>
</organism>
<dbReference type="AlphaFoldDB" id="A0A151GVJ7"/>
<dbReference type="Proteomes" id="UP000076580">
    <property type="component" value="Chromosome 01"/>
</dbReference>
<name>A0A151GVJ7_DRECN</name>
<dbReference type="InParanoid" id="A0A151GVJ7"/>
<evidence type="ECO:0000313" key="2">
    <source>
        <dbReference type="EMBL" id="KYK61135.1"/>
    </source>
</evidence>
<dbReference type="RefSeq" id="XP_040660487.1">
    <property type="nucleotide sequence ID" value="XM_040799604.1"/>
</dbReference>
<reference evidence="2 3" key="1">
    <citation type="journal article" date="2016" name="Sci. Rep.">
        <title>Insights into Adaptations to a Near-Obligate Nematode Endoparasitic Lifestyle from the Finished Genome of Drechmeria coniospora.</title>
        <authorList>
            <person name="Zhang L."/>
            <person name="Zhou Z."/>
            <person name="Guo Q."/>
            <person name="Fokkens L."/>
            <person name="Miskei M."/>
            <person name="Pocsi I."/>
            <person name="Zhang W."/>
            <person name="Chen M."/>
            <person name="Wang L."/>
            <person name="Sun Y."/>
            <person name="Donzelli B.G."/>
            <person name="Gibson D.M."/>
            <person name="Nelson D.R."/>
            <person name="Luo J.G."/>
            <person name="Rep M."/>
            <person name="Liu H."/>
            <person name="Yang S."/>
            <person name="Wang J."/>
            <person name="Krasnoff S.B."/>
            <person name="Xu Y."/>
            <person name="Molnar I."/>
            <person name="Lin M."/>
        </authorList>
    </citation>
    <scope>NUCLEOTIDE SEQUENCE [LARGE SCALE GENOMIC DNA]</scope>
    <source>
        <strain evidence="2 3">ARSEF 6962</strain>
    </source>
</reference>
<keyword evidence="3" id="KW-1185">Reference proteome</keyword>
<proteinExistence type="predicted"/>
<protein>
    <submittedName>
        <fullName evidence="2">Uncharacterized protein</fullName>
    </submittedName>
</protein>
<comment type="caution">
    <text evidence="2">The sequence shown here is derived from an EMBL/GenBank/DDBJ whole genome shotgun (WGS) entry which is preliminary data.</text>
</comment>
<dbReference type="GeneID" id="63714919"/>
<dbReference type="EMBL" id="LAYC01000001">
    <property type="protein sequence ID" value="KYK61135.1"/>
    <property type="molecule type" value="Genomic_DNA"/>
</dbReference>
<dbReference type="STRING" id="98403.A0A151GVJ7"/>